<evidence type="ECO:0000256" key="4">
    <source>
        <dbReference type="ARBA" id="ARBA00011473"/>
    </source>
</evidence>
<name>A0A3L6QTC7_PANMI</name>
<dbReference type="InterPro" id="IPR033138">
    <property type="entry name" value="Cu_oxidase_CS"/>
</dbReference>
<evidence type="ECO:0000313" key="19">
    <source>
        <dbReference type="EMBL" id="RLM86748.1"/>
    </source>
</evidence>
<dbReference type="GO" id="GO:0005576">
    <property type="term" value="C:extracellular region"/>
    <property type="evidence" value="ECO:0007669"/>
    <property type="project" value="UniProtKB-SubCell"/>
</dbReference>
<dbReference type="InterPro" id="IPR034267">
    <property type="entry name" value="CuRO_3_AAO"/>
</dbReference>
<evidence type="ECO:0000256" key="1">
    <source>
        <dbReference type="ARBA" id="ARBA00001935"/>
    </source>
</evidence>
<proteinExistence type="inferred from homology"/>
<dbReference type="Gene3D" id="2.60.40.420">
    <property type="entry name" value="Cupredoxins - blue copper proteins"/>
    <property type="match status" value="3"/>
</dbReference>
<keyword evidence="20" id="KW-1185">Reference proteome</keyword>
<dbReference type="GO" id="GO:0005507">
    <property type="term" value="F:copper ion binding"/>
    <property type="evidence" value="ECO:0007669"/>
    <property type="project" value="InterPro"/>
</dbReference>
<evidence type="ECO:0000256" key="7">
    <source>
        <dbReference type="ARBA" id="ARBA00022525"/>
    </source>
</evidence>
<comment type="similarity">
    <text evidence="3">Belongs to the multicopper oxidase family.</text>
</comment>
<dbReference type="STRING" id="4540.A0A3L6QTC7"/>
<comment type="catalytic activity">
    <reaction evidence="13">
        <text>4 L-ascorbate + O2 = 4 monodehydro-L-ascorbate radical + 2 H2O</text>
        <dbReference type="Rhea" id="RHEA:30243"/>
        <dbReference type="ChEBI" id="CHEBI:15377"/>
        <dbReference type="ChEBI" id="CHEBI:15379"/>
        <dbReference type="ChEBI" id="CHEBI:38290"/>
        <dbReference type="ChEBI" id="CHEBI:59513"/>
        <dbReference type="EC" id="1.10.3.3"/>
    </reaction>
</comment>
<evidence type="ECO:0000256" key="5">
    <source>
        <dbReference type="ARBA" id="ARBA00012301"/>
    </source>
</evidence>
<keyword evidence="15" id="KW-0732">Signal</keyword>
<dbReference type="InterPro" id="IPR045087">
    <property type="entry name" value="Cu-oxidase_fam"/>
</dbReference>
<dbReference type="GO" id="GO:0008447">
    <property type="term" value="F:L-ascorbate oxidase activity"/>
    <property type="evidence" value="ECO:0007669"/>
    <property type="project" value="UniProtKB-EC"/>
</dbReference>
<comment type="subcellular location">
    <subcellularLocation>
        <location evidence="2">Secreted</location>
    </subcellularLocation>
</comment>
<dbReference type="InterPro" id="IPR002355">
    <property type="entry name" value="Cu_oxidase_Cu_BS"/>
</dbReference>
<dbReference type="PANTHER" id="PTHR11709">
    <property type="entry name" value="MULTI-COPPER OXIDASE"/>
    <property type="match status" value="1"/>
</dbReference>
<comment type="cofactor">
    <cofactor evidence="1">
        <name>Cu cation</name>
        <dbReference type="ChEBI" id="CHEBI:23378"/>
    </cofactor>
</comment>
<dbReference type="AlphaFoldDB" id="A0A3L6QTC7"/>
<comment type="caution">
    <text evidence="19">The sequence shown here is derived from an EMBL/GenBank/DDBJ whole genome shotgun (WGS) entry which is preliminary data.</text>
</comment>
<dbReference type="InterPro" id="IPR011707">
    <property type="entry name" value="Cu-oxidase-like_N"/>
</dbReference>
<evidence type="ECO:0000259" key="18">
    <source>
        <dbReference type="Pfam" id="PF07732"/>
    </source>
</evidence>
<comment type="subunit">
    <text evidence="4">Dimer.</text>
</comment>
<evidence type="ECO:0000256" key="9">
    <source>
        <dbReference type="ARBA" id="ARBA00022737"/>
    </source>
</evidence>
<dbReference type="CDD" id="cd13893">
    <property type="entry name" value="CuRO_3_AAO"/>
    <property type="match status" value="1"/>
</dbReference>
<accession>A0A3L6QTC7</accession>
<dbReference type="PANTHER" id="PTHR11709:SF218">
    <property type="entry name" value="L-ASCORBATE OXIDASE"/>
    <property type="match status" value="1"/>
</dbReference>
<dbReference type="NCBIfam" id="TIGR03388">
    <property type="entry name" value="ascorbase"/>
    <property type="match status" value="1"/>
</dbReference>
<reference evidence="20" key="1">
    <citation type="journal article" date="2019" name="Nat. Commun.">
        <title>The genome of broomcorn millet.</title>
        <authorList>
            <person name="Zou C."/>
            <person name="Miki D."/>
            <person name="Li D."/>
            <person name="Tang Q."/>
            <person name="Xiao L."/>
            <person name="Rajput S."/>
            <person name="Deng P."/>
            <person name="Jia W."/>
            <person name="Huang R."/>
            <person name="Zhang M."/>
            <person name="Sun Y."/>
            <person name="Hu J."/>
            <person name="Fu X."/>
            <person name="Schnable P.S."/>
            <person name="Li F."/>
            <person name="Zhang H."/>
            <person name="Feng B."/>
            <person name="Zhu X."/>
            <person name="Liu R."/>
            <person name="Schnable J.C."/>
            <person name="Zhu J.-K."/>
            <person name="Zhang H."/>
        </authorList>
    </citation>
    <scope>NUCLEOTIDE SEQUENCE [LARGE SCALE GENOMIC DNA]</scope>
</reference>
<organism evidence="19 20">
    <name type="scientific">Panicum miliaceum</name>
    <name type="common">Proso millet</name>
    <name type="synonym">Broomcorn millet</name>
    <dbReference type="NCBI Taxonomy" id="4540"/>
    <lineage>
        <taxon>Eukaryota</taxon>
        <taxon>Viridiplantae</taxon>
        <taxon>Streptophyta</taxon>
        <taxon>Embryophyta</taxon>
        <taxon>Tracheophyta</taxon>
        <taxon>Spermatophyta</taxon>
        <taxon>Magnoliopsida</taxon>
        <taxon>Liliopsida</taxon>
        <taxon>Poales</taxon>
        <taxon>Poaceae</taxon>
        <taxon>PACMAD clade</taxon>
        <taxon>Panicoideae</taxon>
        <taxon>Panicodae</taxon>
        <taxon>Paniceae</taxon>
        <taxon>Panicinae</taxon>
        <taxon>Panicum</taxon>
        <taxon>Panicum sect. Panicum</taxon>
    </lineage>
</organism>
<dbReference type="SUPFAM" id="SSF49503">
    <property type="entry name" value="Cupredoxins"/>
    <property type="match status" value="3"/>
</dbReference>
<dbReference type="FunFam" id="2.60.40.420:FF:000045">
    <property type="entry name" value="Laccase 2"/>
    <property type="match status" value="1"/>
</dbReference>
<evidence type="ECO:0000256" key="6">
    <source>
        <dbReference type="ARBA" id="ARBA00022095"/>
    </source>
</evidence>
<evidence type="ECO:0000259" key="16">
    <source>
        <dbReference type="Pfam" id="PF00394"/>
    </source>
</evidence>
<keyword evidence="8" id="KW-0479">Metal-binding</keyword>
<dbReference type="InterPro" id="IPR001117">
    <property type="entry name" value="Cu-oxidase_2nd"/>
</dbReference>
<feature type="chain" id="PRO_5017974288" description="L-ascorbate oxidase" evidence="15">
    <location>
        <begin position="24"/>
        <end position="565"/>
    </location>
</feature>
<evidence type="ECO:0000259" key="17">
    <source>
        <dbReference type="Pfam" id="PF07731"/>
    </source>
</evidence>
<keyword evidence="12" id="KW-1015">Disulfide bond</keyword>
<dbReference type="Proteomes" id="UP000275267">
    <property type="component" value="Unassembled WGS sequence"/>
</dbReference>
<dbReference type="InterPro" id="IPR017760">
    <property type="entry name" value="L-ascorbate_oxidase_pln"/>
</dbReference>
<dbReference type="Pfam" id="PF07732">
    <property type="entry name" value="Cu-oxidase_3"/>
    <property type="match status" value="1"/>
</dbReference>
<dbReference type="OrthoDB" id="2121828at2759"/>
<feature type="region of interest" description="Disordered" evidence="14">
    <location>
        <begin position="314"/>
        <end position="333"/>
    </location>
</feature>
<dbReference type="Pfam" id="PF07731">
    <property type="entry name" value="Cu-oxidase_2"/>
    <property type="match status" value="1"/>
</dbReference>
<evidence type="ECO:0000256" key="10">
    <source>
        <dbReference type="ARBA" id="ARBA00023002"/>
    </source>
</evidence>
<dbReference type="InterPro" id="IPR011706">
    <property type="entry name" value="Cu-oxidase_C"/>
</dbReference>
<evidence type="ECO:0000256" key="15">
    <source>
        <dbReference type="SAM" id="SignalP"/>
    </source>
</evidence>
<evidence type="ECO:0000313" key="20">
    <source>
        <dbReference type="Proteomes" id="UP000275267"/>
    </source>
</evidence>
<feature type="domain" description="Plastocyanin-like" evidence="18">
    <location>
        <begin position="40"/>
        <end position="145"/>
    </location>
</feature>
<feature type="domain" description="Plastocyanin-like" evidence="17">
    <location>
        <begin position="414"/>
        <end position="545"/>
    </location>
</feature>
<dbReference type="EC" id="1.10.3.3" evidence="5"/>
<evidence type="ECO:0000256" key="2">
    <source>
        <dbReference type="ARBA" id="ARBA00004613"/>
    </source>
</evidence>
<gene>
    <name evidence="19" type="ORF">C2845_PM04G14580</name>
</gene>
<protein>
    <recommendedName>
        <fullName evidence="6">L-ascorbate oxidase</fullName>
        <ecNumber evidence="5">1.10.3.3</ecNumber>
    </recommendedName>
</protein>
<evidence type="ECO:0000256" key="12">
    <source>
        <dbReference type="ARBA" id="ARBA00023157"/>
    </source>
</evidence>
<feature type="signal peptide" evidence="15">
    <location>
        <begin position="1"/>
        <end position="23"/>
    </location>
</feature>
<sequence>MGRPPRLLCCLFLALSLAAVARAATRHHEWEISYQFKHSDCVRKLAVTINGQTPGPTIRATQGDTVVVRVKNSLLTENVAIHWHGIRQIGTPWADGTEGVTQCPILPGDVFTYTFVVDRPGTYMYHAHYGMQRSAGLNGLIVVAAAPGAEPFAYDGEHSVLLNDWWHKSTYEQATGLASAPIAWVGEPQALLINGRGRFVNCSAMAAGACNATHPECATQVFAVVPGKTYRFRIASVTSLSALNFEIEGHQMTVVEADGHYVKPFVVKNLNIYSGETYSVLIKADQDPNRNYWLASNVVSRKPGTATGTAILSYYGGRSSPRRPPPTTPPTGPAWNDTMYRFRQSVATVAHPAHVEPPPPRADRTILLLNTQNKIDGRIKWALNNVSFTLPHTPYLVAMKNGLLGAFDQRPPPETYAHQTYDIYAVQKNPNTTTSNGLYRLRFGSVVDVVLQNANMLDANKSETHPWHLHGHDFWVLGYGIGRFDPAVHPATYNLRDPILKNTVAVHPYGWTALRFKADNPGVWAFHCHIEAHFFMGMGIVFEEGVERVGQLPREIMGCGKSNGH</sequence>
<evidence type="ECO:0000256" key="13">
    <source>
        <dbReference type="ARBA" id="ARBA00048908"/>
    </source>
</evidence>
<keyword evidence="9" id="KW-0677">Repeat</keyword>
<evidence type="ECO:0000256" key="14">
    <source>
        <dbReference type="SAM" id="MobiDB-lite"/>
    </source>
</evidence>
<keyword evidence="7" id="KW-0964">Secreted</keyword>
<dbReference type="PROSITE" id="PS00080">
    <property type="entry name" value="MULTICOPPER_OXIDASE2"/>
    <property type="match status" value="1"/>
</dbReference>
<evidence type="ECO:0000256" key="11">
    <source>
        <dbReference type="ARBA" id="ARBA00023008"/>
    </source>
</evidence>
<evidence type="ECO:0000256" key="3">
    <source>
        <dbReference type="ARBA" id="ARBA00010609"/>
    </source>
</evidence>
<keyword evidence="11" id="KW-0186">Copper</keyword>
<feature type="domain" description="Plastocyanin-like" evidence="16">
    <location>
        <begin position="158"/>
        <end position="316"/>
    </location>
</feature>
<dbReference type="Pfam" id="PF00394">
    <property type="entry name" value="Cu-oxidase"/>
    <property type="match status" value="1"/>
</dbReference>
<evidence type="ECO:0000256" key="8">
    <source>
        <dbReference type="ARBA" id="ARBA00022723"/>
    </source>
</evidence>
<dbReference type="PROSITE" id="PS00079">
    <property type="entry name" value="MULTICOPPER_OXIDASE1"/>
    <property type="match status" value="1"/>
</dbReference>
<dbReference type="InterPro" id="IPR008972">
    <property type="entry name" value="Cupredoxin"/>
</dbReference>
<dbReference type="EMBL" id="PQIB02000011">
    <property type="protein sequence ID" value="RLM86748.1"/>
    <property type="molecule type" value="Genomic_DNA"/>
</dbReference>
<feature type="compositionally biased region" description="Pro residues" evidence="14">
    <location>
        <begin position="322"/>
        <end position="332"/>
    </location>
</feature>
<keyword evidence="10" id="KW-0560">Oxidoreductase</keyword>